<keyword evidence="2" id="KW-1185">Reference proteome</keyword>
<organism evidence="1 2">
    <name type="scientific">Vanilla planifolia</name>
    <name type="common">Vanilla</name>
    <dbReference type="NCBI Taxonomy" id="51239"/>
    <lineage>
        <taxon>Eukaryota</taxon>
        <taxon>Viridiplantae</taxon>
        <taxon>Streptophyta</taxon>
        <taxon>Embryophyta</taxon>
        <taxon>Tracheophyta</taxon>
        <taxon>Spermatophyta</taxon>
        <taxon>Magnoliopsida</taxon>
        <taxon>Liliopsida</taxon>
        <taxon>Asparagales</taxon>
        <taxon>Orchidaceae</taxon>
        <taxon>Vanilloideae</taxon>
        <taxon>Vanilleae</taxon>
        <taxon>Vanilla</taxon>
    </lineage>
</organism>
<accession>A0A835RJP8</accession>
<dbReference type="Proteomes" id="UP000636800">
    <property type="component" value="Chromosome 2"/>
</dbReference>
<dbReference type="EMBL" id="JADCNL010000002">
    <property type="protein sequence ID" value="KAG0492694.1"/>
    <property type="molecule type" value="Genomic_DNA"/>
</dbReference>
<reference evidence="1 2" key="1">
    <citation type="journal article" date="2020" name="Nat. Food">
        <title>A phased Vanilla planifolia genome enables genetic improvement of flavour and production.</title>
        <authorList>
            <person name="Hasing T."/>
            <person name="Tang H."/>
            <person name="Brym M."/>
            <person name="Khazi F."/>
            <person name="Huang T."/>
            <person name="Chambers A.H."/>
        </authorList>
    </citation>
    <scope>NUCLEOTIDE SEQUENCE [LARGE SCALE GENOMIC DNA]</scope>
    <source>
        <tissue evidence="1">Leaf</tissue>
    </source>
</reference>
<proteinExistence type="predicted"/>
<protein>
    <submittedName>
        <fullName evidence="1">Uncharacterized protein</fullName>
    </submittedName>
</protein>
<gene>
    <name evidence="1" type="ORF">HPP92_006092</name>
</gene>
<name>A0A835RJP8_VANPL</name>
<evidence type="ECO:0000313" key="1">
    <source>
        <dbReference type="EMBL" id="KAG0492694.1"/>
    </source>
</evidence>
<comment type="caution">
    <text evidence="1">The sequence shown here is derived from an EMBL/GenBank/DDBJ whole genome shotgun (WGS) entry which is preliminary data.</text>
</comment>
<evidence type="ECO:0000313" key="2">
    <source>
        <dbReference type="Proteomes" id="UP000636800"/>
    </source>
</evidence>
<sequence length="78" mass="8993">MLDLLVLVARRKSTIDLCRRLGLEDKMPDLKVQHRVKGGKEPLTTNSQELVALQETIKDGTSIEQMVKWMKTMRTIKQ</sequence>
<dbReference type="AlphaFoldDB" id="A0A835RJP8"/>